<dbReference type="PANTHER" id="PTHR10044:SF139">
    <property type="entry name" value="DEATH-ASSOCIATED INHIBITOR OF APOPTOSIS 2"/>
    <property type="match status" value="1"/>
</dbReference>
<organism evidence="4 5">
    <name type="scientific">Sinanodonta woodiana</name>
    <name type="common">Chinese pond mussel</name>
    <name type="synonym">Anodonta woodiana</name>
    <dbReference type="NCBI Taxonomy" id="1069815"/>
    <lineage>
        <taxon>Eukaryota</taxon>
        <taxon>Metazoa</taxon>
        <taxon>Spiralia</taxon>
        <taxon>Lophotrochozoa</taxon>
        <taxon>Mollusca</taxon>
        <taxon>Bivalvia</taxon>
        <taxon>Autobranchia</taxon>
        <taxon>Heteroconchia</taxon>
        <taxon>Palaeoheterodonta</taxon>
        <taxon>Unionida</taxon>
        <taxon>Unionoidea</taxon>
        <taxon>Unionidae</taxon>
        <taxon>Unioninae</taxon>
        <taxon>Sinanodonta</taxon>
    </lineage>
</organism>
<name>A0ABD3UVI7_SINWO</name>
<evidence type="ECO:0000313" key="4">
    <source>
        <dbReference type="EMBL" id="KAL3853031.1"/>
    </source>
</evidence>
<dbReference type="AlphaFoldDB" id="A0ABD3UVI7"/>
<evidence type="ECO:0000256" key="2">
    <source>
        <dbReference type="ARBA" id="ARBA00022771"/>
    </source>
</evidence>
<keyword evidence="3" id="KW-0862">Zinc</keyword>
<keyword evidence="2" id="KW-0863">Zinc-finger</keyword>
<protein>
    <recommendedName>
        <fullName evidence="6">RING-type domain-containing protein</fullName>
    </recommendedName>
</protein>
<dbReference type="CDD" id="cd00022">
    <property type="entry name" value="BIR"/>
    <property type="match status" value="1"/>
</dbReference>
<reference evidence="4 5" key="1">
    <citation type="submission" date="2024-11" db="EMBL/GenBank/DDBJ databases">
        <title>Chromosome-level genome assembly of the freshwater bivalve Anodonta woodiana.</title>
        <authorList>
            <person name="Chen X."/>
        </authorList>
    </citation>
    <scope>NUCLEOTIDE SEQUENCE [LARGE SCALE GENOMIC DNA]</scope>
    <source>
        <strain evidence="4">MN2024</strain>
        <tissue evidence="4">Gills</tissue>
    </source>
</reference>
<keyword evidence="1" id="KW-0479">Metal-binding</keyword>
<dbReference type="Proteomes" id="UP001634394">
    <property type="component" value="Unassembled WGS sequence"/>
</dbReference>
<dbReference type="Gene3D" id="1.10.1170.10">
    <property type="entry name" value="Inhibitor Of Apoptosis Protein (2mihbC-IAP-1), Chain A"/>
    <property type="match status" value="2"/>
</dbReference>
<dbReference type="Pfam" id="PF13920">
    <property type="entry name" value="zf-C3HC4_3"/>
    <property type="match status" value="1"/>
</dbReference>
<evidence type="ECO:0000313" key="5">
    <source>
        <dbReference type="Proteomes" id="UP001634394"/>
    </source>
</evidence>
<dbReference type="FunFam" id="1.10.1170.10:FF:000002">
    <property type="entry name" value="Baculoviral IAP repeat containing 7"/>
    <property type="match status" value="1"/>
</dbReference>
<dbReference type="InterPro" id="IPR011029">
    <property type="entry name" value="DEATH-like_dom_sf"/>
</dbReference>
<evidence type="ECO:0000256" key="1">
    <source>
        <dbReference type="ARBA" id="ARBA00022723"/>
    </source>
</evidence>
<dbReference type="Pfam" id="PF00653">
    <property type="entry name" value="BIR"/>
    <property type="match status" value="1"/>
</dbReference>
<dbReference type="GO" id="GO:0008270">
    <property type="term" value="F:zinc ion binding"/>
    <property type="evidence" value="ECO:0007669"/>
    <property type="project" value="UniProtKB-KW"/>
</dbReference>
<comment type="caution">
    <text evidence="4">The sequence shown here is derived from an EMBL/GenBank/DDBJ whole genome shotgun (WGS) entry which is preliminary data.</text>
</comment>
<dbReference type="PROSITE" id="PS50143">
    <property type="entry name" value="BIR_REPEAT_2"/>
    <property type="match status" value="1"/>
</dbReference>
<dbReference type="InterPro" id="IPR001370">
    <property type="entry name" value="BIR_rpt"/>
</dbReference>
<gene>
    <name evidence="4" type="ORF">ACJMK2_016617</name>
</gene>
<dbReference type="InterPro" id="IPR050784">
    <property type="entry name" value="IAP"/>
</dbReference>
<keyword evidence="5" id="KW-1185">Reference proteome</keyword>
<evidence type="ECO:0000256" key="3">
    <source>
        <dbReference type="ARBA" id="ARBA00022833"/>
    </source>
</evidence>
<dbReference type="Gene3D" id="1.10.533.10">
    <property type="entry name" value="Death Domain, Fas"/>
    <property type="match status" value="1"/>
</dbReference>
<dbReference type="PANTHER" id="PTHR10044">
    <property type="entry name" value="INHIBITOR OF APOPTOSIS"/>
    <property type="match status" value="1"/>
</dbReference>
<proteinExistence type="predicted"/>
<dbReference type="EMBL" id="JBJQND010000015">
    <property type="protein sequence ID" value="KAL3853031.1"/>
    <property type="molecule type" value="Genomic_DNA"/>
</dbReference>
<evidence type="ECO:0008006" key="6">
    <source>
        <dbReference type="Google" id="ProtNLM"/>
    </source>
</evidence>
<dbReference type="SMART" id="SM00238">
    <property type="entry name" value="BIR"/>
    <property type="match status" value="1"/>
</dbReference>
<accession>A0ABD3UVI7</accession>
<dbReference type="SUPFAM" id="SSF57924">
    <property type="entry name" value="Inhibitor of apoptosis (IAP) repeat"/>
    <property type="match status" value="1"/>
</dbReference>
<sequence length="195" mass="22355">MAELPNRMIRAKYCQFDTNARRLQTFTNWPSDCPLQPTELAEAGFFYQGNGDSVICYFCGGELSQWGPEDKAWTEHEKHYPSCTHVLLHKMGDSRLGPGESAERSRLQNSGDVLSQDFVQTESLQETDIDDYKKLEEMNKKLRHQFLCKTCLQEKACIVFLPCSHLSACLMCSQRLQNCNICQKHIKATIRAYCS</sequence>